<evidence type="ECO:0000256" key="1">
    <source>
        <dbReference type="ARBA" id="ARBA00008987"/>
    </source>
</evidence>
<evidence type="ECO:0000256" key="6">
    <source>
        <dbReference type="ARBA" id="ARBA00023284"/>
    </source>
</evidence>
<reference evidence="10" key="1">
    <citation type="submission" date="2018-06" db="EMBL/GenBank/DDBJ databases">
        <title>Aestuariibacter litoralis strain KCTC 52945T.</title>
        <authorList>
            <person name="Li X."/>
            <person name="Salam N."/>
            <person name="Li J.-L."/>
            <person name="Chen Y.-M."/>
            <person name="Yang Z.-W."/>
            <person name="Zhang L.-Y."/>
            <person name="Han M.-X."/>
            <person name="Xiao M."/>
            <person name="Li W.-J."/>
        </authorList>
    </citation>
    <scope>NUCLEOTIDE SEQUENCE [LARGE SCALE GENOMIC DNA]</scope>
    <source>
        <strain evidence="10">KCTC 52945</strain>
    </source>
</reference>
<evidence type="ECO:0000256" key="7">
    <source>
        <dbReference type="NCBIfam" id="TIGR01068"/>
    </source>
</evidence>
<keyword evidence="3" id="KW-0479">Metal-binding</keyword>
<dbReference type="GO" id="GO:0005829">
    <property type="term" value="C:cytosol"/>
    <property type="evidence" value="ECO:0007669"/>
    <property type="project" value="TreeGrafter"/>
</dbReference>
<dbReference type="Gene3D" id="3.40.30.10">
    <property type="entry name" value="Glutaredoxin"/>
    <property type="match status" value="1"/>
</dbReference>
<dbReference type="PANTHER" id="PTHR45663:SF11">
    <property type="entry name" value="GEO12009P1"/>
    <property type="match status" value="1"/>
</dbReference>
<evidence type="ECO:0000259" key="8">
    <source>
        <dbReference type="PROSITE" id="PS51352"/>
    </source>
</evidence>
<organism evidence="9 10">
    <name type="scientific">Aestuariivirga litoralis</name>
    <dbReference type="NCBI Taxonomy" id="2650924"/>
    <lineage>
        <taxon>Bacteria</taxon>
        <taxon>Pseudomonadati</taxon>
        <taxon>Pseudomonadota</taxon>
        <taxon>Alphaproteobacteria</taxon>
        <taxon>Hyphomicrobiales</taxon>
        <taxon>Aestuariivirgaceae</taxon>
        <taxon>Aestuariivirga</taxon>
    </lineage>
</organism>
<dbReference type="FunFam" id="3.40.30.10:FF:000001">
    <property type="entry name" value="Thioredoxin"/>
    <property type="match status" value="1"/>
</dbReference>
<evidence type="ECO:0000313" key="9">
    <source>
        <dbReference type="EMBL" id="PZF78167.1"/>
    </source>
</evidence>
<dbReference type="GO" id="GO:0046872">
    <property type="term" value="F:metal ion binding"/>
    <property type="evidence" value="ECO:0007669"/>
    <property type="project" value="UniProtKB-KW"/>
</dbReference>
<keyword evidence="5" id="KW-1015">Disulfide bond</keyword>
<dbReference type="GO" id="GO:0015035">
    <property type="term" value="F:protein-disulfide reductase activity"/>
    <property type="evidence" value="ECO:0007669"/>
    <property type="project" value="UniProtKB-UniRule"/>
</dbReference>
<dbReference type="Pfam" id="PF00085">
    <property type="entry name" value="Thioredoxin"/>
    <property type="match status" value="1"/>
</dbReference>
<comment type="caution">
    <text evidence="9">The sequence shown here is derived from an EMBL/GenBank/DDBJ whole genome shotgun (WGS) entry which is preliminary data.</text>
</comment>
<dbReference type="PANTHER" id="PTHR45663">
    <property type="entry name" value="GEO12009P1"/>
    <property type="match status" value="1"/>
</dbReference>
<dbReference type="Gene3D" id="2.30.30.380">
    <property type="entry name" value="Zn-finger domain of Sec23/24"/>
    <property type="match status" value="1"/>
</dbReference>
<dbReference type="InterPro" id="IPR013766">
    <property type="entry name" value="Thioredoxin_domain"/>
</dbReference>
<protein>
    <recommendedName>
        <fullName evidence="7">Thioredoxin</fullName>
    </recommendedName>
</protein>
<dbReference type="PROSITE" id="PS51352">
    <property type="entry name" value="THIOREDOXIN_2"/>
    <property type="match status" value="1"/>
</dbReference>
<dbReference type="NCBIfam" id="TIGR01068">
    <property type="entry name" value="thioredoxin"/>
    <property type="match status" value="1"/>
</dbReference>
<comment type="similarity">
    <text evidence="1">Belongs to the thioredoxin family.</text>
</comment>
<dbReference type="RefSeq" id="WP_111197173.1">
    <property type="nucleotide sequence ID" value="NZ_QKVK01000002.1"/>
</dbReference>
<feature type="domain" description="Thioredoxin" evidence="8">
    <location>
        <begin position="15"/>
        <end position="142"/>
    </location>
</feature>
<dbReference type="Proteomes" id="UP000248795">
    <property type="component" value="Unassembled WGS sequence"/>
</dbReference>
<dbReference type="PROSITE" id="PS00194">
    <property type="entry name" value="THIOREDOXIN_1"/>
    <property type="match status" value="1"/>
</dbReference>
<keyword evidence="10" id="KW-1185">Reference proteome</keyword>
<keyword evidence="2" id="KW-0813">Transport</keyword>
<dbReference type="Pfam" id="PF21352">
    <property type="entry name" value="Zn_ribbon_Thio2"/>
    <property type="match status" value="1"/>
</dbReference>
<evidence type="ECO:0000313" key="10">
    <source>
        <dbReference type="Proteomes" id="UP000248795"/>
    </source>
</evidence>
<dbReference type="CDD" id="cd02947">
    <property type="entry name" value="TRX_family"/>
    <property type="match status" value="1"/>
</dbReference>
<name>A0A2W2BQZ4_9HYPH</name>
<dbReference type="SUPFAM" id="SSF52833">
    <property type="entry name" value="Thioredoxin-like"/>
    <property type="match status" value="1"/>
</dbReference>
<evidence type="ECO:0000256" key="2">
    <source>
        <dbReference type="ARBA" id="ARBA00022448"/>
    </source>
</evidence>
<keyword evidence="6" id="KW-0676">Redox-active center</keyword>
<dbReference type="InterPro" id="IPR005746">
    <property type="entry name" value="Thioredoxin"/>
</dbReference>
<dbReference type="GO" id="GO:0045454">
    <property type="term" value="P:cell redox homeostasis"/>
    <property type="evidence" value="ECO:0007669"/>
    <property type="project" value="TreeGrafter"/>
</dbReference>
<evidence type="ECO:0000256" key="5">
    <source>
        <dbReference type="ARBA" id="ARBA00023157"/>
    </source>
</evidence>
<dbReference type="EMBL" id="QKVK01000002">
    <property type="protein sequence ID" value="PZF78167.1"/>
    <property type="molecule type" value="Genomic_DNA"/>
</dbReference>
<evidence type="ECO:0000256" key="3">
    <source>
        <dbReference type="ARBA" id="ARBA00022723"/>
    </source>
</evidence>
<dbReference type="AlphaFoldDB" id="A0A2W2BQZ4"/>
<keyword evidence="4" id="KW-0249">Electron transport</keyword>
<dbReference type="InterPro" id="IPR036249">
    <property type="entry name" value="Thioredoxin-like_sf"/>
</dbReference>
<proteinExistence type="inferred from homology"/>
<dbReference type="NCBIfam" id="NF008229">
    <property type="entry name" value="PRK10996.1"/>
    <property type="match status" value="1"/>
</dbReference>
<dbReference type="PRINTS" id="PR00421">
    <property type="entry name" value="THIOREDOXIN"/>
</dbReference>
<gene>
    <name evidence="9" type="ORF">DK847_07065</name>
</gene>
<evidence type="ECO:0000256" key="4">
    <source>
        <dbReference type="ARBA" id="ARBA00022982"/>
    </source>
</evidence>
<dbReference type="InterPro" id="IPR049299">
    <property type="entry name" value="Thio2_N"/>
</dbReference>
<sequence length="143" mass="15383">MTEIVCPTCAAVNRVPPEKPAAEARCGKCHQPLFTGTPAELTAGTFEKTITRSGIPVVVDFWAEWCGPCKMMAPEFKKAAQAMEPAVRFAKLDTEAAKAQAAAHGIRSIPTMILFKDGREVARQSGAMPAGQIVQWVRDAVRG</sequence>
<accession>A0A2W2BQZ4</accession>
<dbReference type="InterPro" id="IPR017937">
    <property type="entry name" value="Thioredoxin_CS"/>
</dbReference>